<keyword evidence="2" id="KW-0433">Leucine-rich repeat</keyword>
<proteinExistence type="predicted"/>
<organism evidence="10 11">
    <name type="scientific">Capsicum annuum</name>
    <name type="common">Capsicum pepper</name>
    <dbReference type="NCBI Taxonomy" id="4072"/>
    <lineage>
        <taxon>Eukaryota</taxon>
        <taxon>Viridiplantae</taxon>
        <taxon>Streptophyta</taxon>
        <taxon>Embryophyta</taxon>
        <taxon>Tracheophyta</taxon>
        <taxon>Spermatophyta</taxon>
        <taxon>Magnoliopsida</taxon>
        <taxon>eudicotyledons</taxon>
        <taxon>Gunneridae</taxon>
        <taxon>Pentapetalae</taxon>
        <taxon>asterids</taxon>
        <taxon>lamiids</taxon>
        <taxon>Solanales</taxon>
        <taxon>Solanaceae</taxon>
        <taxon>Solanoideae</taxon>
        <taxon>Capsiceae</taxon>
        <taxon>Capsicum</taxon>
    </lineage>
</organism>
<dbReference type="InterPro" id="IPR013210">
    <property type="entry name" value="LRR_N_plant-typ"/>
</dbReference>
<evidence type="ECO:0000256" key="5">
    <source>
        <dbReference type="ARBA" id="ARBA00022737"/>
    </source>
</evidence>
<name>A0A2G2Z8S6_CAPAN</name>
<evidence type="ECO:0000256" key="8">
    <source>
        <dbReference type="ARBA" id="ARBA00023180"/>
    </source>
</evidence>
<dbReference type="Pfam" id="PF08263">
    <property type="entry name" value="LRRNT_2"/>
    <property type="match status" value="1"/>
</dbReference>
<dbReference type="PANTHER" id="PTHR48063:SF81">
    <property type="entry name" value="LEUCINE-RICH REPEAT-CONTAINING N-TERMINAL PLANT-TYPE DOMAIN-CONTAINING PROTEIN"/>
    <property type="match status" value="1"/>
</dbReference>
<evidence type="ECO:0000256" key="6">
    <source>
        <dbReference type="ARBA" id="ARBA00022989"/>
    </source>
</evidence>
<keyword evidence="4" id="KW-0732">Signal</keyword>
<dbReference type="InterPro" id="IPR032675">
    <property type="entry name" value="LRR_dom_sf"/>
</dbReference>
<reference evidence="10 11" key="2">
    <citation type="journal article" date="2017" name="Genome Biol.">
        <title>New reference genome sequences of hot pepper reveal the massive evolution of plant disease-resistance genes by retroduplication.</title>
        <authorList>
            <person name="Kim S."/>
            <person name="Park J."/>
            <person name="Yeom S.I."/>
            <person name="Kim Y.M."/>
            <person name="Seo E."/>
            <person name="Kim K.T."/>
            <person name="Kim M.S."/>
            <person name="Lee J.M."/>
            <person name="Cheong K."/>
            <person name="Shin H.S."/>
            <person name="Kim S.B."/>
            <person name="Han K."/>
            <person name="Lee J."/>
            <person name="Park M."/>
            <person name="Lee H.A."/>
            <person name="Lee H.Y."/>
            <person name="Lee Y."/>
            <person name="Oh S."/>
            <person name="Lee J.H."/>
            <person name="Choi E."/>
            <person name="Choi E."/>
            <person name="Lee S.E."/>
            <person name="Jeon J."/>
            <person name="Kim H."/>
            <person name="Choi G."/>
            <person name="Song H."/>
            <person name="Lee J."/>
            <person name="Lee S.C."/>
            <person name="Kwon J.K."/>
            <person name="Lee H.Y."/>
            <person name="Koo N."/>
            <person name="Hong Y."/>
            <person name="Kim R.W."/>
            <person name="Kang W.H."/>
            <person name="Huh J.H."/>
            <person name="Kang B.C."/>
            <person name="Yang T.J."/>
            <person name="Lee Y.H."/>
            <person name="Bennetzen J.L."/>
            <person name="Choi D."/>
        </authorList>
    </citation>
    <scope>NUCLEOTIDE SEQUENCE [LARGE SCALE GENOMIC DNA]</scope>
    <source>
        <strain evidence="11">cv. CM334</strain>
    </source>
</reference>
<evidence type="ECO:0000259" key="9">
    <source>
        <dbReference type="Pfam" id="PF08263"/>
    </source>
</evidence>
<keyword evidence="7" id="KW-0472">Membrane</keyword>
<protein>
    <recommendedName>
        <fullName evidence="9">Leucine-rich repeat-containing N-terminal plant-type domain-containing protein</fullName>
    </recommendedName>
</protein>
<evidence type="ECO:0000256" key="2">
    <source>
        <dbReference type="ARBA" id="ARBA00022614"/>
    </source>
</evidence>
<accession>A0A2G2Z8S6</accession>
<dbReference type="PANTHER" id="PTHR48063">
    <property type="entry name" value="LRR RECEPTOR-LIKE KINASE"/>
    <property type="match status" value="1"/>
</dbReference>
<evidence type="ECO:0000313" key="10">
    <source>
        <dbReference type="EMBL" id="PHT78412.1"/>
    </source>
</evidence>
<keyword evidence="11" id="KW-1185">Reference proteome</keyword>
<sequence length="85" mass="9934">MANGWWCCYCCWNEERTALMQLKAYIKYSISDDDHLSSWGANETSDCCQWEGIVCSNTTRRVIELSVSTLYGTYTDDSLKNWLIW</sequence>
<reference evidence="10 11" key="1">
    <citation type="journal article" date="2014" name="Nat. Genet.">
        <title>Genome sequence of the hot pepper provides insights into the evolution of pungency in Capsicum species.</title>
        <authorList>
            <person name="Kim S."/>
            <person name="Park M."/>
            <person name="Yeom S.I."/>
            <person name="Kim Y.M."/>
            <person name="Lee J.M."/>
            <person name="Lee H.A."/>
            <person name="Seo E."/>
            <person name="Choi J."/>
            <person name="Cheong K."/>
            <person name="Kim K.T."/>
            <person name="Jung K."/>
            <person name="Lee G.W."/>
            <person name="Oh S.K."/>
            <person name="Bae C."/>
            <person name="Kim S.B."/>
            <person name="Lee H.Y."/>
            <person name="Kim S.Y."/>
            <person name="Kim M.S."/>
            <person name="Kang B.C."/>
            <person name="Jo Y.D."/>
            <person name="Yang H.B."/>
            <person name="Jeong H.J."/>
            <person name="Kang W.H."/>
            <person name="Kwon J.K."/>
            <person name="Shin C."/>
            <person name="Lim J.Y."/>
            <person name="Park J.H."/>
            <person name="Huh J.H."/>
            <person name="Kim J.S."/>
            <person name="Kim B.D."/>
            <person name="Cohen O."/>
            <person name="Paran I."/>
            <person name="Suh M.C."/>
            <person name="Lee S.B."/>
            <person name="Kim Y.K."/>
            <person name="Shin Y."/>
            <person name="Noh S.J."/>
            <person name="Park J."/>
            <person name="Seo Y.S."/>
            <person name="Kwon S.Y."/>
            <person name="Kim H.A."/>
            <person name="Park J.M."/>
            <person name="Kim H.J."/>
            <person name="Choi S.B."/>
            <person name="Bosland P.W."/>
            <person name="Reeves G."/>
            <person name="Jo S.H."/>
            <person name="Lee B.W."/>
            <person name="Cho H.T."/>
            <person name="Choi H.S."/>
            <person name="Lee M.S."/>
            <person name="Yu Y."/>
            <person name="Do Choi Y."/>
            <person name="Park B.S."/>
            <person name="van Deynze A."/>
            <person name="Ashrafi H."/>
            <person name="Hill T."/>
            <person name="Kim W.T."/>
            <person name="Pai H.S."/>
            <person name="Ahn H.K."/>
            <person name="Yeam I."/>
            <person name="Giovannoni J.J."/>
            <person name="Rose J.K."/>
            <person name="Sorensen I."/>
            <person name="Lee S.J."/>
            <person name="Kim R.W."/>
            <person name="Choi I.Y."/>
            <person name="Choi B.S."/>
            <person name="Lim J.S."/>
            <person name="Lee Y.H."/>
            <person name="Choi D."/>
        </authorList>
    </citation>
    <scope>NUCLEOTIDE SEQUENCE [LARGE SCALE GENOMIC DNA]</scope>
    <source>
        <strain evidence="11">cv. CM334</strain>
    </source>
</reference>
<comment type="caution">
    <text evidence="10">The sequence shown here is derived from an EMBL/GenBank/DDBJ whole genome shotgun (WGS) entry which is preliminary data.</text>
</comment>
<dbReference type="Proteomes" id="UP000222542">
    <property type="component" value="Unassembled WGS sequence"/>
</dbReference>
<dbReference type="GO" id="GO:0016020">
    <property type="term" value="C:membrane"/>
    <property type="evidence" value="ECO:0007669"/>
    <property type="project" value="UniProtKB-SubCell"/>
</dbReference>
<evidence type="ECO:0000313" key="11">
    <source>
        <dbReference type="Proteomes" id="UP000222542"/>
    </source>
</evidence>
<feature type="domain" description="Leucine-rich repeat-containing N-terminal plant-type" evidence="9">
    <location>
        <begin position="13"/>
        <end position="56"/>
    </location>
</feature>
<gene>
    <name evidence="10" type="ORF">T459_16464</name>
</gene>
<keyword evidence="3" id="KW-0812">Transmembrane</keyword>
<keyword evidence="8" id="KW-0325">Glycoprotein</keyword>
<evidence type="ECO:0000256" key="7">
    <source>
        <dbReference type="ARBA" id="ARBA00023136"/>
    </source>
</evidence>
<dbReference type="Gene3D" id="3.80.10.10">
    <property type="entry name" value="Ribonuclease Inhibitor"/>
    <property type="match status" value="1"/>
</dbReference>
<dbReference type="AlphaFoldDB" id="A0A2G2Z8S6"/>
<dbReference type="OMA" id="LKNWLIW"/>
<evidence type="ECO:0000256" key="4">
    <source>
        <dbReference type="ARBA" id="ARBA00022729"/>
    </source>
</evidence>
<dbReference type="EMBL" id="AYRZ02000006">
    <property type="protein sequence ID" value="PHT78412.1"/>
    <property type="molecule type" value="Genomic_DNA"/>
</dbReference>
<evidence type="ECO:0000256" key="3">
    <source>
        <dbReference type="ARBA" id="ARBA00022692"/>
    </source>
</evidence>
<keyword evidence="5" id="KW-0677">Repeat</keyword>
<evidence type="ECO:0000256" key="1">
    <source>
        <dbReference type="ARBA" id="ARBA00004479"/>
    </source>
</evidence>
<dbReference type="InterPro" id="IPR046956">
    <property type="entry name" value="RLP23-like"/>
</dbReference>
<comment type="subcellular location">
    <subcellularLocation>
        <location evidence="1">Membrane</location>
        <topology evidence="1">Single-pass type I membrane protein</topology>
    </subcellularLocation>
</comment>
<keyword evidence="6" id="KW-1133">Transmembrane helix</keyword>
<dbReference type="Gramene" id="PHT78412">
    <property type="protein sequence ID" value="PHT78412"/>
    <property type="gene ID" value="T459_16464"/>
</dbReference>